<reference evidence="8 9" key="1">
    <citation type="submission" date="2024-01" db="EMBL/GenBank/DDBJ databases">
        <title>The genome of the rayed Mediterranean limpet Patella caerulea (Linnaeus, 1758).</title>
        <authorList>
            <person name="Anh-Thu Weber A."/>
            <person name="Halstead-Nussloch G."/>
        </authorList>
    </citation>
    <scope>NUCLEOTIDE SEQUENCE [LARGE SCALE GENOMIC DNA]</scope>
    <source>
        <strain evidence="8">AATW-2023a</strain>
        <tissue evidence="8">Whole specimen</tissue>
    </source>
</reference>
<dbReference type="PANTHER" id="PTHR18945">
    <property type="entry name" value="NEUROTRANSMITTER GATED ION CHANNEL"/>
    <property type="match status" value="1"/>
</dbReference>
<dbReference type="InterPro" id="IPR038050">
    <property type="entry name" value="Neuro_actylchol_rec"/>
</dbReference>
<dbReference type="Gene3D" id="1.20.58.390">
    <property type="entry name" value="Neurotransmitter-gated ion-channel transmembrane domain"/>
    <property type="match status" value="1"/>
</dbReference>
<feature type="transmembrane region" description="Helical" evidence="5">
    <location>
        <begin position="6"/>
        <end position="28"/>
    </location>
</feature>
<dbReference type="GO" id="GO:0005230">
    <property type="term" value="F:extracellular ligand-gated monoatomic ion channel activity"/>
    <property type="evidence" value="ECO:0007669"/>
    <property type="project" value="InterPro"/>
</dbReference>
<proteinExistence type="predicted"/>
<name>A0AAN8IWY3_PATCE</name>
<dbReference type="InterPro" id="IPR036719">
    <property type="entry name" value="Neuro-gated_channel_TM_sf"/>
</dbReference>
<evidence type="ECO:0000256" key="3">
    <source>
        <dbReference type="ARBA" id="ARBA00022989"/>
    </source>
</evidence>
<dbReference type="InterPro" id="IPR006029">
    <property type="entry name" value="Neurotrans-gated_channel_TM"/>
</dbReference>
<evidence type="ECO:0000313" key="9">
    <source>
        <dbReference type="Proteomes" id="UP001347796"/>
    </source>
</evidence>
<dbReference type="CDD" id="cd19051">
    <property type="entry name" value="LGIC_TM_cation"/>
    <property type="match status" value="1"/>
</dbReference>
<gene>
    <name evidence="8" type="ORF">SNE40_023381</name>
</gene>
<dbReference type="EMBL" id="JAZGQO010000021">
    <property type="protein sequence ID" value="KAK6166757.1"/>
    <property type="molecule type" value="Genomic_DNA"/>
</dbReference>
<protein>
    <submittedName>
        <fullName evidence="8">Uncharacterized protein</fullName>
    </submittedName>
</protein>
<comment type="subcellular location">
    <subcellularLocation>
        <location evidence="1">Membrane</location>
        <topology evidence="1">Multi-pass membrane protein</topology>
    </subcellularLocation>
</comment>
<keyword evidence="3 5" id="KW-1133">Transmembrane helix</keyword>
<evidence type="ECO:0000256" key="1">
    <source>
        <dbReference type="ARBA" id="ARBA00004141"/>
    </source>
</evidence>
<dbReference type="InterPro" id="IPR036734">
    <property type="entry name" value="Neur_chan_lig-bd_sf"/>
</dbReference>
<feature type="transmembrane region" description="Helical" evidence="5">
    <location>
        <begin position="414"/>
        <end position="435"/>
    </location>
</feature>
<dbReference type="CDD" id="cd18989">
    <property type="entry name" value="LGIC_ECD_cation"/>
    <property type="match status" value="1"/>
</dbReference>
<feature type="transmembrane region" description="Helical" evidence="5">
    <location>
        <begin position="330"/>
        <end position="347"/>
    </location>
</feature>
<dbReference type="PRINTS" id="PR00252">
    <property type="entry name" value="NRIONCHANNEL"/>
</dbReference>
<feature type="transmembrane region" description="Helical" evidence="5">
    <location>
        <begin position="266"/>
        <end position="284"/>
    </location>
</feature>
<feature type="transmembrane region" description="Helical" evidence="5">
    <location>
        <begin position="237"/>
        <end position="260"/>
    </location>
</feature>
<dbReference type="SUPFAM" id="SSF63712">
    <property type="entry name" value="Nicotinic receptor ligand binding domain-like"/>
    <property type="match status" value="1"/>
</dbReference>
<feature type="transmembrane region" description="Helical" evidence="5">
    <location>
        <begin position="296"/>
        <end position="318"/>
    </location>
</feature>
<evidence type="ECO:0000256" key="5">
    <source>
        <dbReference type="SAM" id="Phobius"/>
    </source>
</evidence>
<dbReference type="SUPFAM" id="SSF90112">
    <property type="entry name" value="Neurotransmitter-gated ion-channel transmembrane pore"/>
    <property type="match status" value="1"/>
</dbReference>
<dbReference type="FunFam" id="2.70.170.10:FF:000028">
    <property type="entry name" value="AcetylCholine Receptor"/>
    <property type="match status" value="1"/>
</dbReference>
<evidence type="ECO:0000256" key="2">
    <source>
        <dbReference type="ARBA" id="ARBA00022692"/>
    </source>
</evidence>
<dbReference type="Pfam" id="PF02931">
    <property type="entry name" value="Neur_chan_LBD"/>
    <property type="match status" value="1"/>
</dbReference>
<comment type="caution">
    <text evidence="8">The sequence shown here is derived from an EMBL/GenBank/DDBJ whole genome shotgun (WGS) entry which is preliminary data.</text>
</comment>
<keyword evidence="9" id="KW-1185">Reference proteome</keyword>
<dbReference type="GO" id="GO:0016020">
    <property type="term" value="C:membrane"/>
    <property type="evidence" value="ECO:0007669"/>
    <property type="project" value="UniProtKB-SubCell"/>
</dbReference>
<feature type="domain" description="Neurotransmitter-gated ion-channel transmembrane" evidence="7">
    <location>
        <begin position="241"/>
        <end position="357"/>
    </location>
</feature>
<dbReference type="Proteomes" id="UP001347796">
    <property type="component" value="Unassembled WGS sequence"/>
</dbReference>
<sequence>MAVKEVLVIASMLVITSLLQGINGFSVANETALRTYLFTTNAYDLNVRPTTVVKLEVRFNLLTINQMDIREQVFKVSGWLTVQWYDSRLSWDQTTYGDVGVIFALDTEVWRPALIVSNSVDNFEIIQDEYSPLRIANSGRVVWDPPGIYEVNCEADISYYPFDTQECFITLQSWGYNLRELNITELGKGINTGLYVPNGEWDLVDNYFTIVQRRDIKNDDYSQIIFHFNLKRRSEYYWLNILLPVIVNSILTALVFALPAESGEKMGYSLTVLLSFMVLLTLVADKIPSTSIKTSIIVVYFSFVLILGAMSVFLSTVVLDLYFRDENHRIPAWLMFLSKNIVGRLVCYKGCKRRSKVTAIQSDTNGNVSGLRQGLRNKVYERKTDYKRNTSQEDDDVEEETYTWKDISKILDTFFLWFYLVIITVITIGFLTVVAT</sequence>
<dbReference type="Gene3D" id="2.70.170.10">
    <property type="entry name" value="Neurotransmitter-gated ion-channel ligand-binding domain"/>
    <property type="match status" value="1"/>
</dbReference>
<organism evidence="8 9">
    <name type="scientific">Patella caerulea</name>
    <name type="common">Rayed Mediterranean limpet</name>
    <dbReference type="NCBI Taxonomy" id="87958"/>
    <lineage>
        <taxon>Eukaryota</taxon>
        <taxon>Metazoa</taxon>
        <taxon>Spiralia</taxon>
        <taxon>Lophotrochozoa</taxon>
        <taxon>Mollusca</taxon>
        <taxon>Gastropoda</taxon>
        <taxon>Patellogastropoda</taxon>
        <taxon>Patelloidea</taxon>
        <taxon>Patellidae</taxon>
        <taxon>Patella</taxon>
    </lineage>
</organism>
<feature type="domain" description="Neurotransmitter-gated ion-channel ligand-binding" evidence="6">
    <location>
        <begin position="32"/>
        <end position="233"/>
    </location>
</feature>
<dbReference type="Pfam" id="PF02932">
    <property type="entry name" value="Neur_chan_memb"/>
    <property type="match status" value="1"/>
</dbReference>
<evidence type="ECO:0000259" key="6">
    <source>
        <dbReference type="Pfam" id="PF02931"/>
    </source>
</evidence>
<dbReference type="InterPro" id="IPR006201">
    <property type="entry name" value="Neur_channel"/>
</dbReference>
<evidence type="ECO:0000313" key="8">
    <source>
        <dbReference type="EMBL" id="KAK6166757.1"/>
    </source>
</evidence>
<dbReference type="InterPro" id="IPR006202">
    <property type="entry name" value="Neur_chan_lig-bd"/>
</dbReference>
<evidence type="ECO:0000256" key="4">
    <source>
        <dbReference type="ARBA" id="ARBA00023136"/>
    </source>
</evidence>
<evidence type="ECO:0000259" key="7">
    <source>
        <dbReference type="Pfam" id="PF02932"/>
    </source>
</evidence>
<dbReference type="GO" id="GO:0004888">
    <property type="term" value="F:transmembrane signaling receptor activity"/>
    <property type="evidence" value="ECO:0007669"/>
    <property type="project" value="InterPro"/>
</dbReference>
<keyword evidence="2 5" id="KW-0812">Transmembrane</keyword>
<accession>A0AAN8IWY3</accession>
<keyword evidence="4 5" id="KW-0472">Membrane</keyword>
<dbReference type="AlphaFoldDB" id="A0AAN8IWY3"/>